<evidence type="ECO:0000259" key="1">
    <source>
        <dbReference type="Pfam" id="PF13474"/>
    </source>
</evidence>
<gene>
    <name evidence="2" type="ORF">F6J89_04480</name>
</gene>
<dbReference type="AlphaFoldDB" id="A0A6B3N5P5"/>
<dbReference type="SUPFAM" id="SSF54427">
    <property type="entry name" value="NTF2-like"/>
    <property type="match status" value="1"/>
</dbReference>
<sequence length="131" mass="15078">MTDSSDKEVVLAANVDFYRAFSNQDLSSMSLLWWQGSTSLCIHPGSQVLMGWEEIRASWESIFRNTDSMEIDIEVIKIEIDQALAYVIVREIVLQSSRGRKLKAQSMATNLFQKMAQKWYLVHHHGSPIMR</sequence>
<dbReference type="EMBL" id="JAAHFQ010000056">
    <property type="protein sequence ID" value="NER26890.1"/>
    <property type="molecule type" value="Genomic_DNA"/>
</dbReference>
<protein>
    <submittedName>
        <fullName evidence="2">Nuclear transport factor 2 family protein</fullName>
    </submittedName>
</protein>
<dbReference type="PANTHER" id="PTHR34957">
    <property type="entry name" value="NUCLEAR TRANSPORT FACTOR 2 (NTF2) FAMILY PROTEIN"/>
    <property type="match status" value="1"/>
</dbReference>
<dbReference type="InterPro" id="IPR037401">
    <property type="entry name" value="SnoaL-like"/>
</dbReference>
<name>A0A6B3N5P5_9CYAN</name>
<dbReference type="PANTHER" id="PTHR34957:SF1">
    <property type="entry name" value="NUCLEAR TRANSPORT FACTOR 2 (NTF2) FAMILY PROTEIN"/>
    <property type="match status" value="1"/>
</dbReference>
<organism evidence="2">
    <name type="scientific">Symploca sp. SIO1C4</name>
    <dbReference type="NCBI Taxonomy" id="2607765"/>
    <lineage>
        <taxon>Bacteria</taxon>
        <taxon>Bacillati</taxon>
        <taxon>Cyanobacteriota</taxon>
        <taxon>Cyanophyceae</taxon>
        <taxon>Coleofasciculales</taxon>
        <taxon>Coleofasciculaceae</taxon>
        <taxon>Symploca</taxon>
    </lineage>
</organism>
<dbReference type="Pfam" id="PF13474">
    <property type="entry name" value="SnoaL_3"/>
    <property type="match status" value="1"/>
</dbReference>
<feature type="domain" description="SnoaL-like" evidence="1">
    <location>
        <begin position="10"/>
        <end position="129"/>
    </location>
</feature>
<accession>A0A6B3N5P5</accession>
<evidence type="ECO:0000313" key="2">
    <source>
        <dbReference type="EMBL" id="NER26890.1"/>
    </source>
</evidence>
<comment type="caution">
    <text evidence="2">The sequence shown here is derived from an EMBL/GenBank/DDBJ whole genome shotgun (WGS) entry which is preliminary data.</text>
</comment>
<proteinExistence type="predicted"/>
<reference evidence="2" key="1">
    <citation type="submission" date="2019-11" db="EMBL/GenBank/DDBJ databases">
        <title>Genomic insights into an expanded diversity of filamentous marine cyanobacteria reveals the extraordinary biosynthetic potential of Moorea and Okeania.</title>
        <authorList>
            <person name="Ferreira Leao T."/>
            <person name="Wang M."/>
            <person name="Moss N."/>
            <person name="Da Silva R."/>
            <person name="Sanders J."/>
            <person name="Nurk S."/>
            <person name="Gurevich A."/>
            <person name="Humphrey G."/>
            <person name="Reher R."/>
            <person name="Zhu Q."/>
            <person name="Belda-Ferre P."/>
            <person name="Glukhov E."/>
            <person name="Rex R."/>
            <person name="Dorrestein P.C."/>
            <person name="Knight R."/>
            <person name="Pevzner P."/>
            <person name="Gerwick W.H."/>
            <person name="Gerwick L."/>
        </authorList>
    </citation>
    <scope>NUCLEOTIDE SEQUENCE</scope>
    <source>
        <strain evidence="2">SIO1C4</strain>
    </source>
</reference>
<dbReference type="Gene3D" id="3.10.450.50">
    <property type="match status" value="1"/>
</dbReference>
<dbReference type="InterPro" id="IPR032710">
    <property type="entry name" value="NTF2-like_dom_sf"/>
</dbReference>